<dbReference type="EMBL" id="GBRH01160882">
    <property type="protein sequence ID" value="JAE37014.1"/>
    <property type="molecule type" value="Transcribed_RNA"/>
</dbReference>
<proteinExistence type="predicted"/>
<sequence length="52" mass="5692">MSTYITRPFSTLPFISSLALLASSWDANFTKPNPFGLLVTLSVTTVAFESFC</sequence>
<reference evidence="1" key="2">
    <citation type="journal article" date="2015" name="Data Brief">
        <title>Shoot transcriptome of the giant reed, Arundo donax.</title>
        <authorList>
            <person name="Barrero R.A."/>
            <person name="Guerrero F.D."/>
            <person name="Moolhuijzen P."/>
            <person name="Goolsby J.A."/>
            <person name="Tidwell J."/>
            <person name="Bellgard S.E."/>
            <person name="Bellgard M.I."/>
        </authorList>
    </citation>
    <scope>NUCLEOTIDE SEQUENCE</scope>
    <source>
        <tissue evidence="1">Shoot tissue taken approximately 20 cm above the soil surface</tissue>
    </source>
</reference>
<accession>A0A0A9HMF0</accession>
<organism evidence="1">
    <name type="scientific">Arundo donax</name>
    <name type="common">Giant reed</name>
    <name type="synonym">Donax arundinaceus</name>
    <dbReference type="NCBI Taxonomy" id="35708"/>
    <lineage>
        <taxon>Eukaryota</taxon>
        <taxon>Viridiplantae</taxon>
        <taxon>Streptophyta</taxon>
        <taxon>Embryophyta</taxon>
        <taxon>Tracheophyta</taxon>
        <taxon>Spermatophyta</taxon>
        <taxon>Magnoliopsida</taxon>
        <taxon>Liliopsida</taxon>
        <taxon>Poales</taxon>
        <taxon>Poaceae</taxon>
        <taxon>PACMAD clade</taxon>
        <taxon>Arundinoideae</taxon>
        <taxon>Arundineae</taxon>
        <taxon>Arundo</taxon>
    </lineage>
</organism>
<protein>
    <submittedName>
        <fullName evidence="1">Uncharacterized protein</fullName>
    </submittedName>
</protein>
<reference evidence="1" key="1">
    <citation type="submission" date="2014-09" db="EMBL/GenBank/DDBJ databases">
        <authorList>
            <person name="Magalhaes I.L.F."/>
            <person name="Oliveira U."/>
            <person name="Santos F.R."/>
            <person name="Vidigal T.H.D.A."/>
            <person name="Brescovit A.D."/>
            <person name="Santos A.J."/>
        </authorList>
    </citation>
    <scope>NUCLEOTIDE SEQUENCE</scope>
    <source>
        <tissue evidence="1">Shoot tissue taken approximately 20 cm above the soil surface</tissue>
    </source>
</reference>
<name>A0A0A9HMF0_ARUDO</name>
<dbReference type="AlphaFoldDB" id="A0A0A9HMF0"/>
<evidence type="ECO:0000313" key="1">
    <source>
        <dbReference type="EMBL" id="JAE37014.1"/>
    </source>
</evidence>